<dbReference type="EMBL" id="CP039126">
    <property type="protein sequence ID" value="QMW80956.1"/>
    <property type="molecule type" value="Genomic_DNA"/>
</dbReference>
<evidence type="ECO:0000256" key="1">
    <source>
        <dbReference type="SAM" id="MobiDB-lite"/>
    </source>
</evidence>
<reference evidence="3 4" key="1">
    <citation type="submission" date="2019-04" db="EMBL/GenBank/DDBJ databases">
        <authorList>
            <person name="Schori C."/>
            <person name="Ahrens C."/>
        </authorList>
    </citation>
    <scope>NUCLEOTIDE SEQUENCE [LARGE SCALE GENOMIC DNA]</scope>
    <source>
        <strain evidence="3 4">DSM 2950</strain>
    </source>
</reference>
<proteinExistence type="predicted"/>
<dbReference type="PANTHER" id="PTHR43649:SF12">
    <property type="entry name" value="DIACETYLCHITOBIOSE BINDING PROTEIN DASA"/>
    <property type="match status" value="1"/>
</dbReference>
<dbReference type="Gene3D" id="3.40.190.10">
    <property type="entry name" value="Periplasmic binding protein-like II"/>
    <property type="match status" value="1"/>
</dbReference>
<sequence>MNLKKVCTLGLVFAMAMGTITACGSSGQDGAASQTDNGSENAAENQEDQDEAPEAGDTVKMLVNVTGGKDDEEMQLWEEALEEATGLDIEIEKPASDYSEIMMQKLSGGERYDLIYMNASEYMNLVDQEALTDITEYINNSEILSNNIDQSEWDDITVDGKIYAGFNKKEIHTVVALNNTLLKAAGIDYQSIDPTLDGYYEVFRKMKEVSPVEDFYPLEMCMKDAWEIQPWMAAVGLKTGVQLDENGKKYAPVSTDEAAPVWEWFRKLYDEGLMNPGSLVDTTTDMRSKMGAGSQQIGCDVDWAAWVGLYNANALAAGITEDEYEIVSLPGVQTPDGSYMLGKGAASLFGVPANAENVEGAIKVLEYFATQEGGELLSIGVEGYDYTKDGDTYTQTEIGATHGNDHGAPVPIYKDFEAPLGYNPGMEEALSYGEYASIEMIIFNGADYKEIVGKWGIQIIKGEVSAEDGLAGMRQELKERGVTEV</sequence>
<dbReference type="Pfam" id="PF13416">
    <property type="entry name" value="SBP_bac_8"/>
    <property type="match status" value="1"/>
</dbReference>
<dbReference type="InterPro" id="IPR006059">
    <property type="entry name" value="SBP"/>
</dbReference>
<feature type="chain" id="PRO_5038613604" evidence="2">
    <location>
        <begin position="23"/>
        <end position="485"/>
    </location>
</feature>
<accession>A0A7G5N263</accession>
<feature type="compositionally biased region" description="Polar residues" evidence="1">
    <location>
        <begin position="24"/>
        <end position="44"/>
    </location>
</feature>
<feature type="compositionally biased region" description="Acidic residues" evidence="1">
    <location>
        <begin position="45"/>
        <end position="54"/>
    </location>
</feature>
<organism evidence="3 4">
    <name type="scientific">Blautia producta</name>
    <dbReference type="NCBI Taxonomy" id="33035"/>
    <lineage>
        <taxon>Bacteria</taxon>
        <taxon>Bacillati</taxon>
        <taxon>Bacillota</taxon>
        <taxon>Clostridia</taxon>
        <taxon>Lachnospirales</taxon>
        <taxon>Lachnospiraceae</taxon>
        <taxon>Blautia</taxon>
    </lineage>
</organism>
<dbReference type="PANTHER" id="PTHR43649">
    <property type="entry name" value="ARABINOSE-BINDING PROTEIN-RELATED"/>
    <property type="match status" value="1"/>
</dbReference>
<gene>
    <name evidence="3" type="ORF">E5259_27180</name>
</gene>
<dbReference type="Proteomes" id="UP000515789">
    <property type="component" value="Chromosome"/>
</dbReference>
<dbReference type="RefSeq" id="WP_018596982.1">
    <property type="nucleotide sequence ID" value="NZ_CABLBP010000005.1"/>
</dbReference>
<dbReference type="PROSITE" id="PS51257">
    <property type="entry name" value="PROKAR_LIPOPROTEIN"/>
    <property type="match status" value="1"/>
</dbReference>
<feature type="region of interest" description="Disordered" evidence="1">
    <location>
        <begin position="24"/>
        <end position="55"/>
    </location>
</feature>
<dbReference type="AlphaFoldDB" id="A0A7G5N263"/>
<evidence type="ECO:0000256" key="2">
    <source>
        <dbReference type="SAM" id="SignalP"/>
    </source>
</evidence>
<keyword evidence="2" id="KW-0732">Signal</keyword>
<dbReference type="InterPro" id="IPR050490">
    <property type="entry name" value="Bact_solute-bd_prot1"/>
</dbReference>
<dbReference type="SUPFAM" id="SSF53850">
    <property type="entry name" value="Periplasmic binding protein-like II"/>
    <property type="match status" value="1"/>
</dbReference>
<evidence type="ECO:0000313" key="3">
    <source>
        <dbReference type="EMBL" id="QMW80956.1"/>
    </source>
</evidence>
<feature type="signal peptide" evidence="2">
    <location>
        <begin position="1"/>
        <end position="22"/>
    </location>
</feature>
<evidence type="ECO:0000313" key="4">
    <source>
        <dbReference type="Proteomes" id="UP000515789"/>
    </source>
</evidence>
<protein>
    <submittedName>
        <fullName evidence="3">Extracellular solute-binding protein</fullName>
    </submittedName>
</protein>
<name>A0A7G5N263_9FIRM</name>